<name>A0A1F7Y3V5_9BACT</name>
<proteinExistence type="predicted"/>
<dbReference type="AlphaFoldDB" id="A0A1F7Y3V5"/>
<reference evidence="1 2" key="1">
    <citation type="journal article" date="2016" name="Nat. Commun.">
        <title>Thousands of microbial genomes shed light on interconnected biogeochemical processes in an aquifer system.</title>
        <authorList>
            <person name="Anantharaman K."/>
            <person name="Brown C.T."/>
            <person name="Hug L.A."/>
            <person name="Sharon I."/>
            <person name="Castelle C.J."/>
            <person name="Probst A.J."/>
            <person name="Thomas B.C."/>
            <person name="Singh A."/>
            <person name="Wilkins M.J."/>
            <person name="Karaoz U."/>
            <person name="Brodie E.L."/>
            <person name="Williams K.H."/>
            <person name="Hubbard S.S."/>
            <person name="Banfield J.F."/>
        </authorList>
    </citation>
    <scope>NUCLEOTIDE SEQUENCE [LARGE SCALE GENOMIC DNA]</scope>
</reference>
<sequence length="232" mass="25849">MTFLFLLAAAPAEAKLVTINDMGEIVWSVLSDEASITLEPTSSFIEIKKIDQDKPDQKPVVSLGKQDGKISLKVSSENGTKELEINKNENNLIEIEERPEVNKLIIGVQNDKFRLEQKGVVAYTENQINIDASSAKLKVATSKGDEFLTILPYEAVEAALRTKLLTSVSRGKLEISEREGELQYKMDGNKTFNLFDLYAYSIPVTAYVSPLSGELLSIDSPGWYKYVSFLFI</sequence>
<protein>
    <submittedName>
        <fullName evidence="1">Uncharacterized protein</fullName>
    </submittedName>
</protein>
<dbReference type="Proteomes" id="UP000178750">
    <property type="component" value="Unassembled WGS sequence"/>
</dbReference>
<dbReference type="EMBL" id="MGGF01000013">
    <property type="protein sequence ID" value="OGM21971.1"/>
    <property type="molecule type" value="Genomic_DNA"/>
</dbReference>
<accession>A0A1F7Y3V5</accession>
<gene>
    <name evidence="1" type="ORF">A2863_03225</name>
</gene>
<comment type="caution">
    <text evidence="1">The sequence shown here is derived from an EMBL/GenBank/DDBJ whole genome shotgun (WGS) entry which is preliminary data.</text>
</comment>
<organism evidence="1 2">
    <name type="scientific">Candidatus Woesebacteria bacterium RIFCSPHIGHO2_01_FULL_38_9b</name>
    <dbReference type="NCBI Taxonomy" id="1802493"/>
    <lineage>
        <taxon>Bacteria</taxon>
        <taxon>Candidatus Woeseibacteriota</taxon>
    </lineage>
</organism>
<evidence type="ECO:0000313" key="1">
    <source>
        <dbReference type="EMBL" id="OGM21971.1"/>
    </source>
</evidence>
<evidence type="ECO:0000313" key="2">
    <source>
        <dbReference type="Proteomes" id="UP000178750"/>
    </source>
</evidence>